<evidence type="ECO:0000256" key="1">
    <source>
        <dbReference type="ARBA" id="ARBA00001974"/>
    </source>
</evidence>
<dbReference type="STRING" id="545501.BN997_01514"/>
<keyword evidence="8" id="KW-1185">Reference proteome</keyword>
<feature type="domain" description="FAD dependent oxidoreductase" evidence="6">
    <location>
        <begin position="4"/>
        <end position="392"/>
    </location>
</feature>
<sequence>MKVDIVIVGAGIIGLSTAYQLSKMHPDKDIAVVDKEAEVAKHQTGHNSGVIHSGIYYKPGSYKARFARNGSKSMVEFCEKHQIEYNQCGKVIVATSESQLANMNKLYERGIENGLDVERLSRDEVKEIEPFVNTVGGIHVKNTGIVDFKKVTEKYAELFIENGGMLRLHNEVKDIQMETEKITVVTNETTYEADYLINCAGLYSDKLARMARIETDVQIIPFRGEYFELDERIEHYVKTLIYPVPNPDLPFLGVHFTNMIGGGVDVGPNAVLGFKKEAYQKIGFNLKETTQIITFPGLYRMGIKNMKEAIGEYYRSFSKKAFVKEAQKLIPSLTAADIKPMEAGVRAQAMKPDGTMLDDFYFEENASSLHVLNAPSPAATCSIEIGKEIAKRFNQKMPAVT</sequence>
<accession>A0A0A1MPJ5</accession>
<organism evidence="7 8">
    <name type="scientific">Oceanobacillus oncorhynchi</name>
    <dbReference type="NCBI Taxonomy" id="545501"/>
    <lineage>
        <taxon>Bacteria</taxon>
        <taxon>Bacillati</taxon>
        <taxon>Bacillota</taxon>
        <taxon>Bacilli</taxon>
        <taxon>Bacillales</taxon>
        <taxon>Bacillaceae</taxon>
        <taxon>Oceanobacillus</taxon>
    </lineage>
</organism>
<protein>
    <submittedName>
        <fullName evidence="7">L-2-hydroxyglutarate oxidase LhgO</fullName>
    </submittedName>
</protein>
<keyword evidence="2" id="KW-0285">Flavoprotein</keyword>
<comment type="similarity">
    <text evidence="5">Belongs to the L2HGDH family.</text>
</comment>
<dbReference type="Gene3D" id="3.30.9.10">
    <property type="entry name" value="D-Amino Acid Oxidase, subunit A, domain 2"/>
    <property type="match status" value="1"/>
</dbReference>
<dbReference type="GO" id="GO:0005737">
    <property type="term" value="C:cytoplasm"/>
    <property type="evidence" value="ECO:0007669"/>
    <property type="project" value="TreeGrafter"/>
</dbReference>
<dbReference type="Gene3D" id="3.50.50.60">
    <property type="entry name" value="FAD/NAD(P)-binding domain"/>
    <property type="match status" value="1"/>
</dbReference>
<evidence type="ECO:0000256" key="5">
    <source>
        <dbReference type="ARBA" id="ARBA00037941"/>
    </source>
</evidence>
<dbReference type="PANTHER" id="PTHR43104">
    <property type="entry name" value="L-2-HYDROXYGLUTARATE DEHYDROGENASE, MITOCHONDRIAL"/>
    <property type="match status" value="1"/>
</dbReference>
<evidence type="ECO:0000313" key="8">
    <source>
        <dbReference type="Proteomes" id="UP000040453"/>
    </source>
</evidence>
<comment type="cofactor">
    <cofactor evidence="1">
        <name>FAD</name>
        <dbReference type="ChEBI" id="CHEBI:57692"/>
    </cofactor>
</comment>
<gene>
    <name evidence="7" type="primary">lhgO</name>
    <name evidence="7" type="ORF">BN997_01514</name>
</gene>
<dbReference type="InterPro" id="IPR006076">
    <property type="entry name" value="FAD-dep_OxRdtase"/>
</dbReference>
<dbReference type="AlphaFoldDB" id="A0A0A1MPJ5"/>
<dbReference type="GO" id="GO:0047545">
    <property type="term" value="F:(S)-2-hydroxyglutarate dehydrogenase activity"/>
    <property type="evidence" value="ECO:0007669"/>
    <property type="project" value="TreeGrafter"/>
</dbReference>
<dbReference type="Proteomes" id="UP000040453">
    <property type="component" value="Unassembled WGS sequence"/>
</dbReference>
<evidence type="ECO:0000259" key="6">
    <source>
        <dbReference type="Pfam" id="PF01266"/>
    </source>
</evidence>
<evidence type="ECO:0000256" key="2">
    <source>
        <dbReference type="ARBA" id="ARBA00022630"/>
    </source>
</evidence>
<dbReference type="EMBL" id="CDGG01000001">
    <property type="protein sequence ID" value="CEI81679.1"/>
    <property type="molecule type" value="Genomic_DNA"/>
</dbReference>
<reference evidence="7 8" key="1">
    <citation type="submission" date="2014-11" db="EMBL/GenBank/DDBJ databases">
        <authorList>
            <person name="Urmite Genomes Urmite Genomes"/>
        </authorList>
    </citation>
    <scope>NUCLEOTIDE SEQUENCE [LARGE SCALE GENOMIC DNA]</scope>
    <source>
        <strain evidence="7 8">Oc5</strain>
    </source>
</reference>
<dbReference type="OrthoDB" id="9801699at2"/>
<dbReference type="PANTHER" id="PTHR43104:SF2">
    <property type="entry name" value="L-2-HYDROXYGLUTARATE DEHYDROGENASE, MITOCHONDRIAL"/>
    <property type="match status" value="1"/>
</dbReference>
<evidence type="ECO:0000256" key="4">
    <source>
        <dbReference type="ARBA" id="ARBA00023002"/>
    </source>
</evidence>
<dbReference type="NCBIfam" id="NF008726">
    <property type="entry name" value="PRK11728.1"/>
    <property type="match status" value="1"/>
</dbReference>
<dbReference type="Pfam" id="PF01266">
    <property type="entry name" value="DAO"/>
    <property type="match status" value="1"/>
</dbReference>
<evidence type="ECO:0000256" key="3">
    <source>
        <dbReference type="ARBA" id="ARBA00022827"/>
    </source>
</evidence>
<dbReference type="RefSeq" id="WP_042530974.1">
    <property type="nucleotide sequence ID" value="NZ_CDGG01000001.1"/>
</dbReference>
<name>A0A0A1MPJ5_9BACI</name>
<keyword evidence="3" id="KW-0274">FAD</keyword>
<keyword evidence="4" id="KW-0560">Oxidoreductase</keyword>
<evidence type="ECO:0000313" key="7">
    <source>
        <dbReference type="EMBL" id="CEI81679.1"/>
    </source>
</evidence>
<proteinExistence type="inferred from homology"/>
<dbReference type="InterPro" id="IPR036188">
    <property type="entry name" value="FAD/NAD-bd_sf"/>
</dbReference>
<dbReference type="SUPFAM" id="SSF51905">
    <property type="entry name" value="FAD/NAD(P)-binding domain"/>
    <property type="match status" value="1"/>
</dbReference>